<dbReference type="AlphaFoldDB" id="A0A316F0P3"/>
<comment type="caution">
    <text evidence="1">The sequence shown here is derived from an EMBL/GenBank/DDBJ whole genome shotgun (WGS) entry which is preliminary data.</text>
</comment>
<keyword evidence="2" id="KW-1185">Reference proteome</keyword>
<accession>A0A316F0P3</accession>
<protein>
    <submittedName>
        <fullName evidence="1">Uncharacterized protein</fullName>
    </submittedName>
</protein>
<organism evidence="1 2">
    <name type="scientific">Cupriavidus plantarum</name>
    <dbReference type="NCBI Taxonomy" id="942865"/>
    <lineage>
        <taxon>Bacteria</taxon>
        <taxon>Pseudomonadati</taxon>
        <taxon>Pseudomonadota</taxon>
        <taxon>Betaproteobacteria</taxon>
        <taxon>Burkholderiales</taxon>
        <taxon>Burkholderiaceae</taxon>
        <taxon>Cupriavidus</taxon>
    </lineage>
</organism>
<dbReference type="EMBL" id="QGGT01000001">
    <property type="protein sequence ID" value="PWK37842.1"/>
    <property type="molecule type" value="Genomic_DNA"/>
</dbReference>
<gene>
    <name evidence="1" type="ORF">C7419_1011728</name>
</gene>
<dbReference type="RefSeq" id="WP_109581512.1">
    <property type="nucleotide sequence ID" value="NZ_QGGT01000001.1"/>
</dbReference>
<evidence type="ECO:0000313" key="1">
    <source>
        <dbReference type="EMBL" id="PWK37842.1"/>
    </source>
</evidence>
<proteinExistence type="predicted"/>
<reference evidence="1 2" key="1">
    <citation type="submission" date="2018-05" db="EMBL/GenBank/DDBJ databases">
        <title>Genomic Encyclopedia of Type Strains, Phase IV (KMG-V): Genome sequencing to study the core and pangenomes of soil and plant-associated prokaryotes.</title>
        <authorList>
            <person name="Whitman W."/>
        </authorList>
    </citation>
    <scope>NUCLEOTIDE SEQUENCE [LARGE SCALE GENOMIC DNA]</scope>
    <source>
        <strain evidence="1 2">SLV-132</strain>
    </source>
</reference>
<evidence type="ECO:0000313" key="2">
    <source>
        <dbReference type="Proteomes" id="UP000245754"/>
    </source>
</evidence>
<name>A0A316F0P3_9BURK</name>
<dbReference type="Proteomes" id="UP000245754">
    <property type="component" value="Unassembled WGS sequence"/>
</dbReference>
<sequence length="160" mass="17541">MPIEFVESESDALKNIASALKDGDFVDLSSHLIDGVLARLDPDVELWMYLSEGDARLPLSSTDHVADKHFLDEELGMAIGSSRPYYSSISSAQINSRTADVVVRDAEDRHDAVKAVEAVLRTIRTRVLIVIVRSGPAPVWHRTDDDVVVRCIALEGPTAT</sequence>